<keyword evidence="2" id="KW-0808">Transferase</keyword>
<dbReference type="GO" id="GO:0000166">
    <property type="term" value="F:nucleotide binding"/>
    <property type="evidence" value="ECO:0007669"/>
    <property type="project" value="InterPro"/>
</dbReference>
<evidence type="ECO:0000259" key="5">
    <source>
        <dbReference type="Pfam" id="PF00136"/>
    </source>
</evidence>
<dbReference type="EC" id="2.7.7.7" evidence="1"/>
<dbReference type="Pfam" id="PF00136">
    <property type="entry name" value="DNA_pol_B"/>
    <property type="match status" value="1"/>
</dbReference>
<dbReference type="InterPro" id="IPR042087">
    <property type="entry name" value="DNA_pol_B_thumb"/>
</dbReference>
<evidence type="ECO:0000256" key="1">
    <source>
        <dbReference type="ARBA" id="ARBA00012417"/>
    </source>
</evidence>
<sequence length="153" mass="17331">MPDYVVDTQLDMVRLLCSARSKSQLDFAIYQAQHLLQQRIADLYHGRVPLSQLVMGQHLSRELDAYKSPSPAARALMQLHEVGKDKRPGQRVRFIYVHSESGVHAWDAPARPSPEEINAGEYKKLLVRAAETILEPFGMGVEEENNCFVMGIR</sequence>
<gene>
    <name evidence="6" type="ORF">SDC9_56782</name>
</gene>
<dbReference type="GO" id="GO:0003887">
    <property type="term" value="F:DNA-directed DNA polymerase activity"/>
    <property type="evidence" value="ECO:0007669"/>
    <property type="project" value="UniProtKB-KW"/>
</dbReference>
<dbReference type="Gene3D" id="1.10.132.60">
    <property type="entry name" value="DNA polymerase family B, C-terminal domain"/>
    <property type="match status" value="1"/>
</dbReference>
<evidence type="ECO:0000256" key="4">
    <source>
        <dbReference type="ARBA" id="ARBA00022932"/>
    </source>
</evidence>
<evidence type="ECO:0000256" key="3">
    <source>
        <dbReference type="ARBA" id="ARBA00022695"/>
    </source>
</evidence>
<organism evidence="6">
    <name type="scientific">bioreactor metagenome</name>
    <dbReference type="NCBI Taxonomy" id="1076179"/>
    <lineage>
        <taxon>unclassified sequences</taxon>
        <taxon>metagenomes</taxon>
        <taxon>ecological metagenomes</taxon>
    </lineage>
</organism>
<dbReference type="InterPro" id="IPR006134">
    <property type="entry name" value="DNA-dir_DNA_pol_B_multi_dom"/>
</dbReference>
<feature type="domain" description="DNA-directed DNA polymerase family B multifunctional" evidence="5">
    <location>
        <begin position="11"/>
        <end position="107"/>
    </location>
</feature>
<protein>
    <recommendedName>
        <fullName evidence="1">DNA-directed DNA polymerase</fullName>
        <ecNumber evidence="1">2.7.7.7</ecNumber>
    </recommendedName>
</protein>
<dbReference type="InterPro" id="IPR043502">
    <property type="entry name" value="DNA/RNA_pol_sf"/>
</dbReference>
<comment type="caution">
    <text evidence="6">The sequence shown here is derived from an EMBL/GenBank/DDBJ whole genome shotgun (WGS) entry which is preliminary data.</text>
</comment>
<keyword evidence="4" id="KW-0239">DNA-directed DNA polymerase</keyword>
<reference evidence="6" key="1">
    <citation type="submission" date="2019-08" db="EMBL/GenBank/DDBJ databases">
        <authorList>
            <person name="Kucharzyk K."/>
            <person name="Murdoch R.W."/>
            <person name="Higgins S."/>
            <person name="Loffler F."/>
        </authorList>
    </citation>
    <scope>NUCLEOTIDE SEQUENCE</scope>
</reference>
<name>A0A644X2S4_9ZZZZ</name>
<proteinExistence type="predicted"/>
<evidence type="ECO:0000256" key="2">
    <source>
        <dbReference type="ARBA" id="ARBA00022679"/>
    </source>
</evidence>
<keyword evidence="3" id="KW-0548">Nucleotidyltransferase</keyword>
<dbReference type="AlphaFoldDB" id="A0A644X2S4"/>
<dbReference type="GO" id="GO:0003677">
    <property type="term" value="F:DNA binding"/>
    <property type="evidence" value="ECO:0007669"/>
    <property type="project" value="InterPro"/>
</dbReference>
<dbReference type="EMBL" id="VSSQ01001693">
    <property type="protein sequence ID" value="MPM10450.1"/>
    <property type="molecule type" value="Genomic_DNA"/>
</dbReference>
<evidence type="ECO:0000313" key="6">
    <source>
        <dbReference type="EMBL" id="MPM10450.1"/>
    </source>
</evidence>
<accession>A0A644X2S4</accession>
<dbReference type="SUPFAM" id="SSF56672">
    <property type="entry name" value="DNA/RNA polymerases"/>
    <property type="match status" value="1"/>
</dbReference>